<accession>A0A1Y1WUW9</accession>
<name>A0A1Y1WUW9_9FUNG</name>
<feature type="domain" description="EF-hand" evidence="3">
    <location>
        <begin position="95"/>
        <end position="121"/>
    </location>
</feature>
<dbReference type="SUPFAM" id="SSF47473">
    <property type="entry name" value="EF-hand"/>
    <property type="match status" value="1"/>
</dbReference>
<dbReference type="Pfam" id="PF13499">
    <property type="entry name" value="EF-hand_7"/>
    <property type="match status" value="2"/>
</dbReference>
<evidence type="ECO:0000256" key="1">
    <source>
        <dbReference type="ARBA" id="ARBA00022737"/>
    </source>
</evidence>
<dbReference type="InterPro" id="IPR011992">
    <property type="entry name" value="EF-hand-dom_pair"/>
</dbReference>
<sequence>MFCQNLPISKIMFNKYDKDHSGSITLEEFKSMSYDLGYYLSDAEYDIAVKTLDKTGSGSINYDDFAKWWKNSDRWNQIQLSEENMALLSALSGQFQMFDKDKNGSINSFEFKQFSQEIRKTMKVNAADDNEMFEQLDVNSDGKVSFNEFVDYVNSKCGGDLTKYFQ</sequence>
<dbReference type="PROSITE" id="PS00018">
    <property type="entry name" value="EF_HAND_1"/>
    <property type="match status" value="3"/>
</dbReference>
<dbReference type="Gene3D" id="1.10.238.10">
    <property type="entry name" value="EF-hand"/>
    <property type="match status" value="2"/>
</dbReference>
<keyword evidence="1" id="KW-0677">Repeat</keyword>
<keyword evidence="5" id="KW-1185">Reference proteome</keyword>
<evidence type="ECO:0000313" key="5">
    <source>
        <dbReference type="Proteomes" id="UP000193944"/>
    </source>
</evidence>
<dbReference type="CDD" id="cd00051">
    <property type="entry name" value="EFh"/>
    <property type="match status" value="1"/>
</dbReference>
<dbReference type="SMART" id="SM00054">
    <property type="entry name" value="EFh"/>
    <property type="match status" value="4"/>
</dbReference>
<dbReference type="Proteomes" id="UP000193944">
    <property type="component" value="Unassembled WGS sequence"/>
</dbReference>
<proteinExistence type="predicted"/>
<comment type="caution">
    <text evidence="4">The sequence shown here is derived from an EMBL/GenBank/DDBJ whole genome shotgun (WGS) entry which is preliminary data.</text>
</comment>
<organism evidence="4 5">
    <name type="scientific">Anaeromyces robustus</name>
    <dbReference type="NCBI Taxonomy" id="1754192"/>
    <lineage>
        <taxon>Eukaryota</taxon>
        <taxon>Fungi</taxon>
        <taxon>Fungi incertae sedis</taxon>
        <taxon>Chytridiomycota</taxon>
        <taxon>Chytridiomycota incertae sedis</taxon>
        <taxon>Neocallimastigomycetes</taxon>
        <taxon>Neocallimastigales</taxon>
        <taxon>Neocallimastigaceae</taxon>
        <taxon>Anaeromyces</taxon>
    </lineage>
</organism>
<dbReference type="PANTHER" id="PTHR23050">
    <property type="entry name" value="CALCIUM BINDING PROTEIN"/>
    <property type="match status" value="1"/>
</dbReference>
<reference evidence="4 5" key="2">
    <citation type="submission" date="2016-08" db="EMBL/GenBank/DDBJ databases">
        <title>Pervasive Adenine N6-methylation of Active Genes in Fungi.</title>
        <authorList>
            <consortium name="DOE Joint Genome Institute"/>
            <person name="Mondo S.J."/>
            <person name="Dannebaum R.O."/>
            <person name="Kuo R.C."/>
            <person name="Labutti K."/>
            <person name="Haridas S."/>
            <person name="Kuo A."/>
            <person name="Salamov A."/>
            <person name="Ahrendt S.R."/>
            <person name="Lipzen A."/>
            <person name="Sullivan W."/>
            <person name="Andreopoulos W.B."/>
            <person name="Clum A."/>
            <person name="Lindquist E."/>
            <person name="Daum C."/>
            <person name="Ramamoorthy G.K."/>
            <person name="Gryganskyi A."/>
            <person name="Culley D."/>
            <person name="Magnuson J.K."/>
            <person name="James T.Y."/>
            <person name="O'Malley M.A."/>
            <person name="Stajich J.E."/>
            <person name="Spatafora J.W."/>
            <person name="Visel A."/>
            <person name="Grigoriev I.V."/>
        </authorList>
    </citation>
    <scope>NUCLEOTIDE SEQUENCE [LARGE SCALE GENOMIC DNA]</scope>
    <source>
        <strain evidence="4 5">S4</strain>
    </source>
</reference>
<evidence type="ECO:0000256" key="2">
    <source>
        <dbReference type="ARBA" id="ARBA00022837"/>
    </source>
</evidence>
<protein>
    <submittedName>
        <fullName evidence="4">EF-hand</fullName>
    </submittedName>
</protein>
<dbReference type="FunFam" id="1.10.238.10:FF:000178">
    <property type="entry name" value="Calmodulin-2 A"/>
    <property type="match status" value="1"/>
</dbReference>
<dbReference type="GO" id="GO:0005509">
    <property type="term" value="F:calcium ion binding"/>
    <property type="evidence" value="ECO:0007669"/>
    <property type="project" value="InterPro"/>
</dbReference>
<feature type="domain" description="EF-hand" evidence="3">
    <location>
        <begin position="4"/>
        <end position="39"/>
    </location>
</feature>
<dbReference type="GO" id="GO:0043226">
    <property type="term" value="C:organelle"/>
    <property type="evidence" value="ECO:0007669"/>
    <property type="project" value="UniProtKB-ARBA"/>
</dbReference>
<dbReference type="EMBL" id="MCFG01000257">
    <property type="protein sequence ID" value="ORX77252.1"/>
    <property type="molecule type" value="Genomic_DNA"/>
</dbReference>
<dbReference type="OrthoDB" id="26525at2759"/>
<dbReference type="PROSITE" id="PS50222">
    <property type="entry name" value="EF_HAND_2"/>
    <property type="match status" value="4"/>
</dbReference>
<feature type="domain" description="EF-hand" evidence="3">
    <location>
        <begin position="40"/>
        <end position="75"/>
    </location>
</feature>
<dbReference type="InterPro" id="IPR018247">
    <property type="entry name" value="EF_Hand_1_Ca_BS"/>
</dbReference>
<keyword evidence="2" id="KW-0106">Calcium</keyword>
<dbReference type="InterPro" id="IPR002048">
    <property type="entry name" value="EF_hand_dom"/>
</dbReference>
<evidence type="ECO:0000259" key="3">
    <source>
        <dbReference type="PROSITE" id="PS50222"/>
    </source>
</evidence>
<dbReference type="AlphaFoldDB" id="A0A1Y1WUW9"/>
<reference evidence="4 5" key="1">
    <citation type="submission" date="2016-08" db="EMBL/GenBank/DDBJ databases">
        <title>A Parts List for Fungal Cellulosomes Revealed by Comparative Genomics.</title>
        <authorList>
            <consortium name="DOE Joint Genome Institute"/>
            <person name="Haitjema C.H."/>
            <person name="Gilmore S.P."/>
            <person name="Henske J.K."/>
            <person name="Solomon K.V."/>
            <person name="De Groot R."/>
            <person name="Kuo A."/>
            <person name="Mondo S.J."/>
            <person name="Salamov A.A."/>
            <person name="Labutti K."/>
            <person name="Zhao Z."/>
            <person name="Chiniquy J."/>
            <person name="Barry K."/>
            <person name="Brewer H.M."/>
            <person name="Purvine S.O."/>
            <person name="Wright A.T."/>
            <person name="Boxma B."/>
            <person name="Van Alen T."/>
            <person name="Hackstein J.H."/>
            <person name="Baker S.E."/>
            <person name="Grigoriev I.V."/>
            <person name="O'Malley M.A."/>
        </authorList>
    </citation>
    <scope>NUCLEOTIDE SEQUENCE [LARGE SCALE GENOMIC DNA]</scope>
    <source>
        <strain evidence="4 5">S4</strain>
    </source>
</reference>
<evidence type="ECO:0000313" key="4">
    <source>
        <dbReference type="EMBL" id="ORX77252.1"/>
    </source>
</evidence>
<dbReference type="STRING" id="1754192.A0A1Y1WUW9"/>
<gene>
    <name evidence="4" type="ORF">BCR32DRAFT_270766</name>
</gene>
<dbReference type="InterPro" id="IPR050145">
    <property type="entry name" value="Centrin_CML-like"/>
</dbReference>
<feature type="domain" description="EF-hand" evidence="3">
    <location>
        <begin position="124"/>
        <end position="159"/>
    </location>
</feature>